<dbReference type="Pfam" id="PF03190">
    <property type="entry name" value="Thioredox_DsbH"/>
    <property type="match status" value="1"/>
</dbReference>
<dbReference type="InterPro" id="IPR012341">
    <property type="entry name" value="6hp_glycosidase-like_sf"/>
</dbReference>
<dbReference type="InterPro" id="IPR004879">
    <property type="entry name" value="Ssp411-like_TRX"/>
</dbReference>
<feature type="domain" description="Spermatogenesis-associated protein 20-like TRX" evidence="2">
    <location>
        <begin position="8"/>
        <end position="171"/>
    </location>
</feature>
<dbReference type="Gene3D" id="3.40.30.10">
    <property type="entry name" value="Glutaredoxin"/>
    <property type="match status" value="1"/>
</dbReference>
<proteinExistence type="predicted"/>
<evidence type="ECO:0000313" key="4">
    <source>
        <dbReference type="Proteomes" id="UP000653099"/>
    </source>
</evidence>
<reference evidence="3" key="2">
    <citation type="submission" date="2020-09" db="EMBL/GenBank/DDBJ databases">
        <authorList>
            <person name="Sun Q."/>
            <person name="Ohkuma M."/>
        </authorList>
    </citation>
    <scope>NUCLEOTIDE SEQUENCE</scope>
    <source>
        <strain evidence="3">JCM 14359</strain>
    </source>
</reference>
<dbReference type="InterPro" id="IPR008928">
    <property type="entry name" value="6-hairpin_glycosidase_sf"/>
</dbReference>
<gene>
    <name evidence="3" type="ORF">GCM10008995_10980</name>
</gene>
<comment type="caution">
    <text evidence="3">The sequence shown here is derived from an EMBL/GenBank/DDBJ whole genome shotgun (WGS) entry which is preliminary data.</text>
</comment>
<dbReference type="CDD" id="cd02955">
    <property type="entry name" value="SSP411"/>
    <property type="match status" value="1"/>
</dbReference>
<keyword evidence="4" id="KW-1185">Reference proteome</keyword>
<dbReference type="GO" id="GO:0005975">
    <property type="term" value="P:carbohydrate metabolic process"/>
    <property type="evidence" value="ECO:0007669"/>
    <property type="project" value="InterPro"/>
</dbReference>
<protein>
    <submittedName>
        <fullName evidence="3">Thioredoxin domain-containing protein</fullName>
    </submittedName>
</protein>
<name>A0A830EGI5_9EURY</name>
<accession>A0A830EGI5</accession>
<dbReference type="EMBL" id="BMOC01000005">
    <property type="protein sequence ID" value="GGJ02994.1"/>
    <property type="molecule type" value="Genomic_DNA"/>
</dbReference>
<feature type="compositionally biased region" description="Gly residues" evidence="1">
    <location>
        <begin position="743"/>
        <end position="757"/>
    </location>
</feature>
<dbReference type="RefSeq" id="WP_188786397.1">
    <property type="nucleotide sequence ID" value="NZ_BMOC01000005.1"/>
</dbReference>
<evidence type="ECO:0000313" key="3">
    <source>
        <dbReference type="EMBL" id="GGJ02994.1"/>
    </source>
</evidence>
<dbReference type="PANTHER" id="PTHR42899">
    <property type="entry name" value="SPERMATOGENESIS-ASSOCIATED PROTEIN 20"/>
    <property type="match status" value="1"/>
</dbReference>
<dbReference type="InterPro" id="IPR036249">
    <property type="entry name" value="Thioredoxin-like_sf"/>
</dbReference>
<evidence type="ECO:0000256" key="1">
    <source>
        <dbReference type="SAM" id="MobiDB-lite"/>
    </source>
</evidence>
<feature type="region of interest" description="Disordered" evidence="1">
    <location>
        <begin position="176"/>
        <end position="210"/>
    </location>
</feature>
<sequence length="770" mass="81855">MADPLSRNRLNSEESPYLRQHADNPVNWQPWDDAALSGARETDRPIFLSVGYSACHWCHVMEEESFEDNEVAGVLNESFVPIKVDREERPDLDRIYQTICGLVTGGGGWPLSVWLTPDGEPFYVGTYFPKTEDPRRGNVPGFLDICRSFASSWDADREEIENRADQWTDALRDRLETTPASGGGATEGGEAGATEGGEAGEDGSDGVGADSLDSVATAAIRATDNEYGGFGSGGPKFPQPWRVDALLRASVAVENDDALRAATASLDAMAAGGVYDHLGGGFHRYATDREWTVPHFEKMLYDNGELLALYAAAYQQTGRDRYARIVRETADFLRGELRHDDGGLFSTLDAQSEGEEGTFYVWTPATVDAAIDDDRTAAIAKDRFGVTDAGNFEGKTVLTASSSIPDLADAYDCPESEVVDRLDDARAALFAARSDRVRPARDEKVLASWNGLAIRGLARAGLVVGNDEYVNLAADALSFVREHLWDAEAARLSRRYKDGDVKGTGYLDDYAFLARGAFELYGATGDVDHLAFAVDLAEVIVGSFYDADARTLYMTPADGEALVTRPQELKDQSTPSSAGVAASLLADLDAFAPSAGFSDAAGAVVDTHADRIRGRPLEHTSLALAAHTLAHGSTEVVVTMGDGTDAGAATAGVGLPESIRASLASTSLPGAVLAPRPPTESGLDAWLETLGLDEAPPIWRGRNERDGDPTVYVCEGRACSPPSHSVADALSWLDDGDGSFIGSAGGDGDAIDGVGGDGDGDADGLPFDPD</sequence>
<evidence type="ECO:0000259" key="2">
    <source>
        <dbReference type="Pfam" id="PF03190"/>
    </source>
</evidence>
<organism evidence="3 4">
    <name type="scientific">Halobellus salinus</name>
    <dbReference type="NCBI Taxonomy" id="931585"/>
    <lineage>
        <taxon>Archaea</taxon>
        <taxon>Methanobacteriati</taxon>
        <taxon>Methanobacteriota</taxon>
        <taxon>Stenosarchaea group</taxon>
        <taxon>Halobacteria</taxon>
        <taxon>Halobacteriales</taxon>
        <taxon>Haloferacaceae</taxon>
        <taxon>Halobellus</taxon>
    </lineage>
</organism>
<feature type="region of interest" description="Disordered" evidence="1">
    <location>
        <begin position="741"/>
        <end position="770"/>
    </location>
</feature>
<reference evidence="3" key="1">
    <citation type="journal article" date="2014" name="Int. J. Syst. Evol. Microbiol.">
        <title>Complete genome sequence of Corynebacterium casei LMG S-19264T (=DSM 44701T), isolated from a smear-ripened cheese.</title>
        <authorList>
            <consortium name="US DOE Joint Genome Institute (JGI-PGF)"/>
            <person name="Walter F."/>
            <person name="Albersmeier A."/>
            <person name="Kalinowski J."/>
            <person name="Ruckert C."/>
        </authorList>
    </citation>
    <scope>NUCLEOTIDE SEQUENCE</scope>
    <source>
        <strain evidence="3">JCM 14359</strain>
    </source>
</reference>
<dbReference type="SUPFAM" id="SSF52833">
    <property type="entry name" value="Thioredoxin-like"/>
    <property type="match status" value="1"/>
</dbReference>
<dbReference type="Gene3D" id="1.50.10.10">
    <property type="match status" value="2"/>
</dbReference>
<dbReference type="PIRSF" id="PIRSF006402">
    <property type="entry name" value="UCP006402_thioredoxin"/>
    <property type="match status" value="1"/>
</dbReference>
<dbReference type="SUPFAM" id="SSF48208">
    <property type="entry name" value="Six-hairpin glycosidases"/>
    <property type="match status" value="1"/>
</dbReference>
<feature type="compositionally biased region" description="Gly residues" evidence="1">
    <location>
        <begin position="181"/>
        <end position="197"/>
    </location>
</feature>
<dbReference type="AlphaFoldDB" id="A0A830EGI5"/>
<dbReference type="Proteomes" id="UP000653099">
    <property type="component" value="Unassembled WGS sequence"/>
</dbReference>
<dbReference type="PANTHER" id="PTHR42899:SF1">
    <property type="entry name" value="SPERMATOGENESIS-ASSOCIATED PROTEIN 20"/>
    <property type="match status" value="1"/>
</dbReference>
<dbReference type="InterPro" id="IPR024705">
    <property type="entry name" value="Ssp411"/>
</dbReference>
<dbReference type="OrthoDB" id="28016at2157"/>